<feature type="non-terminal residue" evidence="2">
    <location>
        <position position="1"/>
    </location>
</feature>
<comment type="caution">
    <text evidence="2">The sequence shown here is derived from an EMBL/GenBank/DDBJ whole genome shotgun (WGS) entry which is preliminary data.</text>
</comment>
<evidence type="ECO:0000313" key="2">
    <source>
        <dbReference type="EMBL" id="KAF8902137.1"/>
    </source>
</evidence>
<dbReference type="Proteomes" id="UP000724874">
    <property type="component" value="Unassembled WGS sequence"/>
</dbReference>
<dbReference type="InterPro" id="IPR056948">
    <property type="entry name" value="PNGaseA_N"/>
</dbReference>
<name>A0A9P5TN31_GYMJU</name>
<dbReference type="OrthoDB" id="1612078at2759"/>
<evidence type="ECO:0000259" key="1">
    <source>
        <dbReference type="Pfam" id="PF12222"/>
    </source>
</evidence>
<sequence>MLKVCTTTMFPIHATNFVHYNSMVWRTSTPEPTPNAILWTYTKDITRYTSLFSKAGTFILQLDNLIECGLNGVYSTVLHAIYFASSNFIRLQGRQISLYPFLILGMILEMTY</sequence>
<feature type="domain" description="Peptide N-acetyl-beta-D-glucosaminyl asparaginase amidase A N-terminal" evidence="1">
    <location>
        <begin position="21"/>
        <end position="89"/>
    </location>
</feature>
<protein>
    <recommendedName>
        <fullName evidence="1">Peptide N-acetyl-beta-D-glucosaminyl asparaginase amidase A N-terminal domain-containing protein</fullName>
    </recommendedName>
</protein>
<evidence type="ECO:0000313" key="3">
    <source>
        <dbReference type="Proteomes" id="UP000724874"/>
    </source>
</evidence>
<dbReference type="PANTHER" id="PTHR31104">
    <property type="entry name" value="PEPTIDE-N4-(N-ACETYL-BETA-GLUCOSAMINYL)ASPARAGINE AMIDASE A PROTEIN"/>
    <property type="match status" value="1"/>
</dbReference>
<dbReference type="Pfam" id="PF12222">
    <property type="entry name" value="PNGaseA"/>
    <property type="match status" value="1"/>
</dbReference>
<organism evidence="2 3">
    <name type="scientific">Gymnopilus junonius</name>
    <name type="common">Spectacular rustgill mushroom</name>
    <name type="synonym">Gymnopilus spectabilis subsp. junonius</name>
    <dbReference type="NCBI Taxonomy" id="109634"/>
    <lineage>
        <taxon>Eukaryota</taxon>
        <taxon>Fungi</taxon>
        <taxon>Dikarya</taxon>
        <taxon>Basidiomycota</taxon>
        <taxon>Agaricomycotina</taxon>
        <taxon>Agaricomycetes</taxon>
        <taxon>Agaricomycetidae</taxon>
        <taxon>Agaricales</taxon>
        <taxon>Agaricineae</taxon>
        <taxon>Hymenogastraceae</taxon>
        <taxon>Gymnopilus</taxon>
    </lineage>
</organism>
<reference evidence="2" key="1">
    <citation type="submission" date="2020-11" db="EMBL/GenBank/DDBJ databases">
        <authorList>
            <consortium name="DOE Joint Genome Institute"/>
            <person name="Ahrendt S."/>
            <person name="Riley R."/>
            <person name="Andreopoulos W."/>
            <person name="LaButti K."/>
            <person name="Pangilinan J."/>
            <person name="Ruiz-duenas F.J."/>
            <person name="Barrasa J.M."/>
            <person name="Sanchez-Garcia M."/>
            <person name="Camarero S."/>
            <person name="Miyauchi S."/>
            <person name="Serrano A."/>
            <person name="Linde D."/>
            <person name="Babiker R."/>
            <person name="Drula E."/>
            <person name="Ayuso-Fernandez I."/>
            <person name="Pacheco R."/>
            <person name="Padilla G."/>
            <person name="Ferreira P."/>
            <person name="Barriuso J."/>
            <person name="Kellner H."/>
            <person name="Castanera R."/>
            <person name="Alfaro M."/>
            <person name="Ramirez L."/>
            <person name="Pisabarro A.G."/>
            <person name="Kuo A."/>
            <person name="Tritt A."/>
            <person name="Lipzen A."/>
            <person name="He G."/>
            <person name="Yan M."/>
            <person name="Ng V."/>
            <person name="Cullen D."/>
            <person name="Martin F."/>
            <person name="Rosso M.-N."/>
            <person name="Henrissat B."/>
            <person name="Hibbett D."/>
            <person name="Martinez A.T."/>
            <person name="Grigoriev I.V."/>
        </authorList>
    </citation>
    <scope>NUCLEOTIDE SEQUENCE</scope>
    <source>
        <strain evidence="2">AH 44721</strain>
    </source>
</reference>
<keyword evidence="3" id="KW-1185">Reference proteome</keyword>
<dbReference type="InterPro" id="IPR021102">
    <property type="entry name" value="PNGase_A"/>
</dbReference>
<gene>
    <name evidence="2" type="ORF">CPB84DRAFT_1776703</name>
</gene>
<accession>A0A9P5TN31</accession>
<proteinExistence type="predicted"/>
<dbReference type="EMBL" id="JADNYJ010000038">
    <property type="protein sequence ID" value="KAF8902137.1"/>
    <property type="molecule type" value="Genomic_DNA"/>
</dbReference>
<dbReference type="AlphaFoldDB" id="A0A9P5TN31"/>